<keyword evidence="8 10" id="KW-0694">RNA-binding</keyword>
<comment type="function">
    <text evidence="10">One of several proteins that assist in the late maturation steps of the functional core of the 30S ribosomal subunit. Helps release RbfA from mature subunits. May play a role in the assembly of ribosomal proteins into the subunit. Circularly permuted GTPase that catalyzes slow GTP hydrolysis, GTPase activity is stimulated by the 30S ribosomal subunit.</text>
</comment>
<keyword evidence="5 10" id="KW-0547">Nucleotide-binding</keyword>
<keyword evidence="9 10" id="KW-0342">GTP-binding</keyword>
<feature type="domain" description="CP-type G" evidence="12">
    <location>
        <begin position="106"/>
        <end position="266"/>
    </location>
</feature>
<reference evidence="13" key="1">
    <citation type="submission" date="2019-01" db="EMBL/GenBank/DDBJ databases">
        <authorList>
            <consortium name="Genoscope - CEA"/>
            <person name="William W."/>
        </authorList>
    </citation>
    <scope>NUCLEOTIDE SEQUENCE</scope>
    <source>
        <strain evidence="13">CR-1</strain>
    </source>
</reference>
<dbReference type="GO" id="GO:0019843">
    <property type="term" value="F:rRNA binding"/>
    <property type="evidence" value="ECO:0007669"/>
    <property type="project" value="UniProtKB-KW"/>
</dbReference>
<organism evidence="13">
    <name type="scientific">uncultured Desulfobacteraceae bacterium</name>
    <dbReference type="NCBI Taxonomy" id="218296"/>
    <lineage>
        <taxon>Bacteria</taxon>
        <taxon>Pseudomonadati</taxon>
        <taxon>Thermodesulfobacteriota</taxon>
        <taxon>Desulfobacteria</taxon>
        <taxon>Desulfobacterales</taxon>
        <taxon>Desulfobacteraceae</taxon>
        <taxon>environmental samples</taxon>
    </lineage>
</organism>
<keyword evidence="4 10" id="KW-0699">rRNA-binding</keyword>
<evidence type="ECO:0000313" key="13">
    <source>
        <dbReference type="EMBL" id="VEN72680.1"/>
    </source>
</evidence>
<evidence type="ECO:0000256" key="1">
    <source>
        <dbReference type="ARBA" id="ARBA00022490"/>
    </source>
</evidence>
<dbReference type="Pfam" id="PF03193">
    <property type="entry name" value="RsgA_GTPase"/>
    <property type="match status" value="1"/>
</dbReference>
<evidence type="ECO:0000256" key="8">
    <source>
        <dbReference type="ARBA" id="ARBA00022884"/>
    </source>
</evidence>
<keyword evidence="3 10" id="KW-0479">Metal-binding</keyword>
<dbReference type="InterPro" id="IPR004881">
    <property type="entry name" value="Ribosome_biogen_GTPase_RsgA"/>
</dbReference>
<evidence type="ECO:0000256" key="10">
    <source>
        <dbReference type="HAMAP-Rule" id="MF_01820"/>
    </source>
</evidence>
<dbReference type="PROSITE" id="PS51721">
    <property type="entry name" value="G_CP"/>
    <property type="match status" value="1"/>
</dbReference>
<protein>
    <recommendedName>
        <fullName evidence="10">Small ribosomal subunit biogenesis GTPase RsgA</fullName>
        <ecNumber evidence="10">3.6.1.-</ecNumber>
    </recommendedName>
</protein>
<dbReference type="EC" id="3.6.1.-" evidence="10"/>
<dbReference type="InterPro" id="IPR010914">
    <property type="entry name" value="RsgA_GTPase_dom"/>
</dbReference>
<feature type="binding site" evidence="10">
    <location>
        <position position="289"/>
    </location>
    <ligand>
        <name>Zn(2+)</name>
        <dbReference type="ChEBI" id="CHEBI:29105"/>
    </ligand>
</feature>
<dbReference type="GO" id="GO:0003924">
    <property type="term" value="F:GTPase activity"/>
    <property type="evidence" value="ECO:0007669"/>
    <property type="project" value="UniProtKB-UniRule"/>
</dbReference>
<dbReference type="PROSITE" id="PS50936">
    <property type="entry name" value="ENGC_GTPASE"/>
    <property type="match status" value="1"/>
</dbReference>
<dbReference type="AlphaFoldDB" id="A0A484HE26"/>
<evidence type="ECO:0000256" key="9">
    <source>
        <dbReference type="ARBA" id="ARBA00023134"/>
    </source>
</evidence>
<evidence type="ECO:0000256" key="7">
    <source>
        <dbReference type="ARBA" id="ARBA00022833"/>
    </source>
</evidence>
<keyword evidence="2 10" id="KW-0690">Ribosome biogenesis</keyword>
<dbReference type="PANTHER" id="PTHR32120">
    <property type="entry name" value="SMALL RIBOSOMAL SUBUNIT BIOGENESIS GTPASE RSGA"/>
    <property type="match status" value="1"/>
</dbReference>
<feature type="binding site" evidence="10">
    <location>
        <position position="294"/>
    </location>
    <ligand>
        <name>Zn(2+)</name>
        <dbReference type="ChEBI" id="CHEBI:29105"/>
    </ligand>
</feature>
<dbReference type="GO" id="GO:0005525">
    <property type="term" value="F:GTP binding"/>
    <property type="evidence" value="ECO:0007669"/>
    <property type="project" value="UniProtKB-UniRule"/>
</dbReference>
<evidence type="ECO:0000256" key="5">
    <source>
        <dbReference type="ARBA" id="ARBA00022741"/>
    </source>
</evidence>
<accession>A0A484HE26</accession>
<gene>
    <name evidence="10 13" type="primary">rsgA</name>
    <name evidence="13" type="ORF">EPICR_10179</name>
</gene>
<keyword evidence="7 10" id="KW-0862">Zinc</keyword>
<dbReference type="NCBIfam" id="TIGR00157">
    <property type="entry name" value="ribosome small subunit-dependent GTPase A"/>
    <property type="match status" value="1"/>
</dbReference>
<dbReference type="GO" id="GO:0042274">
    <property type="term" value="P:ribosomal small subunit biogenesis"/>
    <property type="evidence" value="ECO:0007669"/>
    <property type="project" value="UniProtKB-UniRule"/>
</dbReference>
<dbReference type="InterPro" id="IPR030378">
    <property type="entry name" value="G_CP_dom"/>
</dbReference>
<dbReference type="InterPro" id="IPR027417">
    <property type="entry name" value="P-loop_NTPase"/>
</dbReference>
<evidence type="ECO:0000256" key="4">
    <source>
        <dbReference type="ARBA" id="ARBA00022730"/>
    </source>
</evidence>
<comment type="similarity">
    <text evidence="10">Belongs to the TRAFAC class YlqF/YawG GTPase family. RsgA subfamily.</text>
</comment>
<evidence type="ECO:0000256" key="6">
    <source>
        <dbReference type="ARBA" id="ARBA00022801"/>
    </source>
</evidence>
<keyword evidence="6 10" id="KW-0378">Hydrolase</keyword>
<evidence type="ECO:0000259" key="11">
    <source>
        <dbReference type="PROSITE" id="PS50936"/>
    </source>
</evidence>
<comment type="subunit">
    <text evidence="10">Monomer. Associates with 30S ribosomal subunit, binds 16S rRNA.</text>
</comment>
<evidence type="ECO:0000259" key="12">
    <source>
        <dbReference type="PROSITE" id="PS51721"/>
    </source>
</evidence>
<feature type="domain" description="EngC GTPase" evidence="11">
    <location>
        <begin position="115"/>
        <end position="264"/>
    </location>
</feature>
<feature type="binding site" evidence="10">
    <location>
        <position position="296"/>
    </location>
    <ligand>
        <name>Zn(2+)</name>
        <dbReference type="ChEBI" id="CHEBI:29105"/>
    </ligand>
</feature>
<comment type="cofactor">
    <cofactor evidence="10">
        <name>Zn(2+)</name>
        <dbReference type="ChEBI" id="CHEBI:29105"/>
    </cofactor>
    <text evidence="10">Binds 1 zinc ion per subunit.</text>
</comment>
<dbReference type="EMBL" id="CAACVI010000001">
    <property type="protein sequence ID" value="VEN72680.1"/>
    <property type="molecule type" value="Genomic_DNA"/>
</dbReference>
<feature type="binding site" evidence="10">
    <location>
        <begin position="154"/>
        <end position="157"/>
    </location>
    <ligand>
        <name>GTP</name>
        <dbReference type="ChEBI" id="CHEBI:37565"/>
    </ligand>
</feature>
<feature type="binding site" evidence="10">
    <location>
        <position position="302"/>
    </location>
    <ligand>
        <name>Zn(2+)</name>
        <dbReference type="ChEBI" id="CHEBI:29105"/>
    </ligand>
</feature>
<feature type="binding site" evidence="10">
    <location>
        <begin position="208"/>
        <end position="216"/>
    </location>
    <ligand>
        <name>GTP</name>
        <dbReference type="ChEBI" id="CHEBI:37565"/>
    </ligand>
</feature>
<dbReference type="GO" id="GO:0005737">
    <property type="term" value="C:cytoplasm"/>
    <property type="evidence" value="ECO:0007669"/>
    <property type="project" value="UniProtKB-SubCell"/>
</dbReference>
<evidence type="ECO:0000256" key="3">
    <source>
        <dbReference type="ARBA" id="ARBA00022723"/>
    </source>
</evidence>
<dbReference type="SUPFAM" id="SSF52540">
    <property type="entry name" value="P-loop containing nucleoside triphosphate hydrolases"/>
    <property type="match status" value="1"/>
</dbReference>
<keyword evidence="1 10" id="KW-0963">Cytoplasm</keyword>
<dbReference type="Gene3D" id="1.10.40.50">
    <property type="entry name" value="Probable gtpase engc, domain 3"/>
    <property type="match status" value="1"/>
</dbReference>
<dbReference type="PANTHER" id="PTHR32120:SF10">
    <property type="entry name" value="SMALL RIBOSOMAL SUBUNIT BIOGENESIS GTPASE RSGA"/>
    <property type="match status" value="1"/>
</dbReference>
<evidence type="ECO:0000256" key="2">
    <source>
        <dbReference type="ARBA" id="ARBA00022517"/>
    </source>
</evidence>
<name>A0A484HE26_9BACT</name>
<comment type="subcellular location">
    <subcellularLocation>
        <location evidence="10">Cytoplasm</location>
    </subcellularLocation>
</comment>
<dbReference type="GO" id="GO:0046872">
    <property type="term" value="F:metal ion binding"/>
    <property type="evidence" value="ECO:0007669"/>
    <property type="project" value="UniProtKB-KW"/>
</dbReference>
<sequence length="360" mass="41233">MKKTPMDIKKSGFDKWFSDQTDSVKPAEYEIARVTAVNKDSFQIRNREKDVLAEMTGKMLFNADSPAEFPTVGDWVHARFYDNESFAVIHEIIPRKSLLKRKTAGRKTEYQLIAANIDTAFIVQSFGSDYNLRRLERYLVMVNEGNIQPVALLSKSDLSTEDERNQKIAEIQTLMPDIQIVEFSNINHHGINRIKEMLIPEKTFCLLGSSGTGKTTLLNNLMDEDVFETNAVRKKNGKGKHTTTRRQLIRLKNGAMMIDTPGMREIGNIAVSAGINETFNEINALSEQCLYHNCSHTNEKGCAIRQGLEEGTLSEERYLNFVKMSKETAHNEMSYFEKRRKDKNFAKLCKSVMKNKQRKR</sequence>
<proteinExistence type="inferred from homology"/>
<dbReference type="HAMAP" id="MF_01820">
    <property type="entry name" value="GTPase_RsgA"/>
    <property type="match status" value="1"/>
</dbReference>
<dbReference type="CDD" id="cd01854">
    <property type="entry name" value="YjeQ_EngC"/>
    <property type="match status" value="1"/>
</dbReference>
<dbReference type="Gene3D" id="3.40.50.300">
    <property type="entry name" value="P-loop containing nucleotide triphosphate hydrolases"/>
    <property type="match status" value="1"/>
</dbReference>